<evidence type="ECO:0000313" key="1">
    <source>
        <dbReference type="EMBL" id="MBN8659008.1"/>
    </source>
</evidence>
<gene>
    <name evidence="1" type="ORF">J0M35_01495</name>
</gene>
<proteinExistence type="predicted"/>
<sequence length="80" mass="8805">MEATICIQQYFSLMKSTNLSSQAIKGALGKSSISPATAENVCPYFTPSQFSPGERFLKPQFNQLAQLSQENIGHDSDLDF</sequence>
<comment type="caution">
    <text evidence="1">The sequence shown here is derived from an EMBL/GenBank/DDBJ whole genome shotgun (WGS) entry which is preliminary data.</text>
</comment>
<dbReference type="AlphaFoldDB" id="A0A8J7TLG5"/>
<name>A0A8J7TLG5_9BACT</name>
<accession>A0A8J7TLG5</accession>
<dbReference type="Proteomes" id="UP000664277">
    <property type="component" value="Unassembled WGS sequence"/>
</dbReference>
<organism evidence="1 2">
    <name type="scientific">Candidatus Obscuribacter phosphatis</name>
    <dbReference type="NCBI Taxonomy" id="1906157"/>
    <lineage>
        <taxon>Bacteria</taxon>
        <taxon>Bacillati</taxon>
        <taxon>Candidatus Melainabacteria</taxon>
        <taxon>Candidatus Obscuribacterales</taxon>
        <taxon>Candidatus Obscuribacteraceae</taxon>
        <taxon>Candidatus Obscuribacter</taxon>
    </lineage>
</organism>
<evidence type="ECO:0000313" key="2">
    <source>
        <dbReference type="Proteomes" id="UP000664277"/>
    </source>
</evidence>
<protein>
    <submittedName>
        <fullName evidence="1">Uncharacterized protein</fullName>
    </submittedName>
</protein>
<dbReference type="EMBL" id="JAFLCK010000001">
    <property type="protein sequence ID" value="MBN8659008.1"/>
    <property type="molecule type" value="Genomic_DNA"/>
</dbReference>
<reference evidence="1" key="1">
    <citation type="submission" date="2021-02" db="EMBL/GenBank/DDBJ databases">
        <title>Genome-Resolved Metagenomics of a Microbial Community Performing Photosynthetic Biological Nutrient Removal.</title>
        <authorList>
            <person name="Mcdaniel E.A."/>
        </authorList>
    </citation>
    <scope>NUCLEOTIDE SEQUENCE</scope>
    <source>
        <strain evidence="1">UWPOB_OBS1</strain>
    </source>
</reference>